<feature type="transmembrane region" description="Helical" evidence="9">
    <location>
        <begin position="217"/>
        <end position="234"/>
    </location>
</feature>
<feature type="transmembrane region" description="Helical" evidence="9">
    <location>
        <begin position="270"/>
        <end position="287"/>
    </location>
</feature>
<dbReference type="Gene3D" id="3.40.50.720">
    <property type="entry name" value="NAD(P)-binding Rossmann-like Domain"/>
    <property type="match status" value="1"/>
</dbReference>
<gene>
    <name evidence="12" type="ORF">F2Q65_09010</name>
</gene>
<feature type="domain" description="Cation/H+ exchanger transmembrane" evidence="10">
    <location>
        <begin position="13"/>
        <end position="388"/>
    </location>
</feature>
<evidence type="ECO:0000256" key="7">
    <source>
        <dbReference type="ARBA" id="ARBA00023065"/>
    </source>
</evidence>
<dbReference type="InterPro" id="IPR003148">
    <property type="entry name" value="RCK_N"/>
</dbReference>
<keyword evidence="4" id="KW-1003">Cell membrane</keyword>
<dbReference type="Pfam" id="PF00999">
    <property type="entry name" value="Na_H_Exchanger"/>
    <property type="match status" value="1"/>
</dbReference>
<evidence type="ECO:0000313" key="12">
    <source>
        <dbReference type="EMBL" id="KAA6185403.1"/>
    </source>
</evidence>
<evidence type="ECO:0000313" key="13">
    <source>
        <dbReference type="Proteomes" id="UP000322981"/>
    </source>
</evidence>
<feature type="transmembrane region" description="Helical" evidence="9">
    <location>
        <begin position="60"/>
        <end position="79"/>
    </location>
</feature>
<evidence type="ECO:0000256" key="1">
    <source>
        <dbReference type="ARBA" id="ARBA00004651"/>
    </source>
</evidence>
<protein>
    <submittedName>
        <fullName evidence="12">Sodium:proton antiporter</fullName>
    </submittedName>
</protein>
<evidence type="ECO:0000256" key="4">
    <source>
        <dbReference type="ARBA" id="ARBA00022475"/>
    </source>
</evidence>
<evidence type="ECO:0000256" key="5">
    <source>
        <dbReference type="ARBA" id="ARBA00022692"/>
    </source>
</evidence>
<evidence type="ECO:0000256" key="2">
    <source>
        <dbReference type="ARBA" id="ARBA00022448"/>
    </source>
</evidence>
<feature type="transmembrane region" description="Helical" evidence="9">
    <location>
        <begin position="240"/>
        <end position="258"/>
    </location>
</feature>
<organism evidence="12 13">
    <name type="scientific">Thiohalocapsa marina</name>
    <dbReference type="NCBI Taxonomy" id="424902"/>
    <lineage>
        <taxon>Bacteria</taxon>
        <taxon>Pseudomonadati</taxon>
        <taxon>Pseudomonadota</taxon>
        <taxon>Gammaproteobacteria</taxon>
        <taxon>Chromatiales</taxon>
        <taxon>Chromatiaceae</taxon>
        <taxon>Thiohalocapsa</taxon>
    </lineage>
</organism>
<dbReference type="SUPFAM" id="SSF51735">
    <property type="entry name" value="NAD(P)-binding Rossmann-fold domains"/>
    <property type="match status" value="1"/>
</dbReference>
<feature type="transmembrane region" description="Helical" evidence="9">
    <location>
        <begin position="299"/>
        <end position="318"/>
    </location>
</feature>
<evidence type="ECO:0000256" key="6">
    <source>
        <dbReference type="ARBA" id="ARBA00022989"/>
    </source>
</evidence>
<evidence type="ECO:0000256" key="8">
    <source>
        <dbReference type="ARBA" id="ARBA00023136"/>
    </source>
</evidence>
<feature type="transmembrane region" description="Helical" evidence="9">
    <location>
        <begin position="117"/>
        <end position="137"/>
    </location>
</feature>
<accession>A0A5M8FKF8</accession>
<evidence type="ECO:0000256" key="3">
    <source>
        <dbReference type="ARBA" id="ARBA00022449"/>
    </source>
</evidence>
<keyword evidence="7" id="KW-0406">Ion transport</keyword>
<feature type="transmembrane region" description="Helical" evidence="9">
    <location>
        <begin position="158"/>
        <end position="178"/>
    </location>
</feature>
<keyword evidence="2" id="KW-0813">Transport</keyword>
<keyword evidence="6 9" id="KW-1133">Transmembrane helix</keyword>
<dbReference type="Proteomes" id="UP000322981">
    <property type="component" value="Unassembled WGS sequence"/>
</dbReference>
<keyword evidence="3" id="KW-0050">Antiport</keyword>
<dbReference type="PANTHER" id="PTHR32507">
    <property type="entry name" value="NA(+)/H(+) ANTIPORTER 1"/>
    <property type="match status" value="1"/>
</dbReference>
<dbReference type="GO" id="GO:0006813">
    <property type="term" value="P:potassium ion transport"/>
    <property type="evidence" value="ECO:0007669"/>
    <property type="project" value="InterPro"/>
</dbReference>
<dbReference type="InterPro" id="IPR036291">
    <property type="entry name" value="NAD(P)-bd_dom_sf"/>
</dbReference>
<feature type="transmembrane region" description="Helical" evidence="9">
    <location>
        <begin position="30"/>
        <end position="48"/>
    </location>
</feature>
<dbReference type="GO" id="GO:0015297">
    <property type="term" value="F:antiporter activity"/>
    <property type="evidence" value="ECO:0007669"/>
    <property type="project" value="UniProtKB-KW"/>
</dbReference>
<feature type="transmembrane region" description="Helical" evidence="9">
    <location>
        <begin position="364"/>
        <end position="386"/>
    </location>
</feature>
<dbReference type="PANTHER" id="PTHR32507:SF0">
    <property type="entry name" value="NA(+)_H(+) ANTIPORTER 2-RELATED"/>
    <property type="match status" value="1"/>
</dbReference>
<feature type="transmembrane region" description="Helical" evidence="9">
    <location>
        <begin position="184"/>
        <end position="205"/>
    </location>
</feature>
<dbReference type="GO" id="GO:0005886">
    <property type="term" value="C:plasma membrane"/>
    <property type="evidence" value="ECO:0007669"/>
    <property type="project" value="UniProtKB-SubCell"/>
</dbReference>
<evidence type="ECO:0000259" key="10">
    <source>
        <dbReference type="Pfam" id="PF00999"/>
    </source>
</evidence>
<dbReference type="GO" id="GO:1902600">
    <property type="term" value="P:proton transmembrane transport"/>
    <property type="evidence" value="ECO:0007669"/>
    <property type="project" value="InterPro"/>
</dbReference>
<sequence length="611" mass="64432">MNHLAEILALLVVVGIGAQWLGWRLQIPSIVLLALCGLVIGPVLGLLRPSEALGETYQPLIKLAVAAILFEGGLSLRLAELRQAASAVRRLVSVSVLLVLAFAALAAHLIAGLSWPVALIFGAIAVVTGPTVILPLLRQARLNRRPASVLKWEGIVNDPVGAVLVVVMFDYFVGAGAGQLGGTLLHLAAGVGVAVLLGGVGGWLLGRAFLAGLVAEYLKGPVALAAALGAYALSNLVLEEAGLIAATVMGIVLGNMNLPSIGELRRFKEDIAVILVSIVFLVLTADLDPAILSALDWRSLALIGAVIFLVRPAAVWLATLGTDMTWQERLLVGWIAPRGIVAAAVAGVFGPALAARGLAGAEQLLPLVFALILSTVVLHGFTLGWLARRLGLSASRRGGLIIAGATAWSSGLAVALHQQQVPVVVADNAWHRLRAARLAGVPVFFGELLSEQAEVSLELGAYGSLLAATGNDAYNALVCAHFAPELGRQQVFQLAEDEVSRARRPAPAARGRHALAAQVRYEDLQRHWYQGWGFHCTGITDAFAVERLRATLPPEAIPVLVIGPRKQVRLIEADKPWKAESGEQVLWFGCRDQCALPPEPAASAEKPRPLV</sequence>
<evidence type="ECO:0000256" key="9">
    <source>
        <dbReference type="SAM" id="Phobius"/>
    </source>
</evidence>
<feature type="transmembrane region" description="Helical" evidence="9">
    <location>
        <begin position="330"/>
        <end position="352"/>
    </location>
</feature>
<keyword evidence="8 9" id="KW-0472">Membrane</keyword>
<evidence type="ECO:0000259" key="11">
    <source>
        <dbReference type="Pfam" id="PF02254"/>
    </source>
</evidence>
<dbReference type="OrthoDB" id="570124at2"/>
<dbReference type="Gene3D" id="1.20.1530.20">
    <property type="match status" value="1"/>
</dbReference>
<comment type="subcellular location">
    <subcellularLocation>
        <location evidence="1">Cell membrane</location>
        <topology evidence="1">Multi-pass membrane protein</topology>
    </subcellularLocation>
</comment>
<dbReference type="InterPro" id="IPR006153">
    <property type="entry name" value="Cation/H_exchanger_TM"/>
</dbReference>
<proteinExistence type="predicted"/>
<reference evidence="12 13" key="1">
    <citation type="submission" date="2019-09" db="EMBL/GenBank/DDBJ databases">
        <title>Whole-genome sequence of the purple sulfur bacterium Thiohalocapsa marina DSM 19078.</title>
        <authorList>
            <person name="Kyndt J.A."/>
            <person name="Meyer T.E."/>
        </authorList>
    </citation>
    <scope>NUCLEOTIDE SEQUENCE [LARGE SCALE GENOMIC DNA]</scope>
    <source>
        <strain evidence="12 13">DSM 19078</strain>
    </source>
</reference>
<dbReference type="RefSeq" id="WP_150092565.1">
    <property type="nucleotide sequence ID" value="NZ_VWXX01000010.1"/>
</dbReference>
<dbReference type="InterPro" id="IPR038770">
    <property type="entry name" value="Na+/solute_symporter_sf"/>
</dbReference>
<keyword evidence="5 9" id="KW-0812">Transmembrane</keyword>
<feature type="domain" description="RCK N-terminal" evidence="11">
    <location>
        <begin position="401"/>
        <end position="496"/>
    </location>
</feature>
<dbReference type="Pfam" id="PF02254">
    <property type="entry name" value="TrkA_N"/>
    <property type="match status" value="1"/>
</dbReference>
<feature type="transmembrane region" description="Helical" evidence="9">
    <location>
        <begin position="6"/>
        <end position="23"/>
    </location>
</feature>
<name>A0A5M8FKF8_9GAMM</name>
<feature type="transmembrane region" description="Helical" evidence="9">
    <location>
        <begin position="91"/>
        <end position="111"/>
    </location>
</feature>
<comment type="caution">
    <text evidence="12">The sequence shown here is derived from an EMBL/GenBank/DDBJ whole genome shotgun (WGS) entry which is preliminary data.</text>
</comment>
<dbReference type="EMBL" id="VWXX01000010">
    <property type="protein sequence ID" value="KAA6185403.1"/>
    <property type="molecule type" value="Genomic_DNA"/>
</dbReference>
<keyword evidence="13" id="KW-1185">Reference proteome</keyword>
<dbReference type="AlphaFoldDB" id="A0A5M8FKF8"/>